<dbReference type="SUPFAM" id="SSF53474">
    <property type="entry name" value="alpha/beta-Hydrolases"/>
    <property type="match status" value="1"/>
</dbReference>
<feature type="domain" description="Serine aminopeptidase S33" evidence="1">
    <location>
        <begin position="81"/>
        <end position="151"/>
    </location>
</feature>
<dbReference type="PANTHER" id="PTHR11614">
    <property type="entry name" value="PHOSPHOLIPASE-RELATED"/>
    <property type="match status" value="1"/>
</dbReference>
<dbReference type="AlphaFoldDB" id="A0A835Z2I8"/>
<name>A0A835Z2I8_9STRA</name>
<gene>
    <name evidence="2" type="ORF">JKP88DRAFT_290172</name>
</gene>
<organism evidence="2 3">
    <name type="scientific">Tribonema minus</name>
    <dbReference type="NCBI Taxonomy" id="303371"/>
    <lineage>
        <taxon>Eukaryota</taxon>
        <taxon>Sar</taxon>
        <taxon>Stramenopiles</taxon>
        <taxon>Ochrophyta</taxon>
        <taxon>PX clade</taxon>
        <taxon>Xanthophyceae</taxon>
        <taxon>Tribonematales</taxon>
        <taxon>Tribonemataceae</taxon>
        <taxon>Tribonema</taxon>
    </lineage>
</organism>
<evidence type="ECO:0000313" key="3">
    <source>
        <dbReference type="Proteomes" id="UP000664859"/>
    </source>
</evidence>
<dbReference type="Proteomes" id="UP000664859">
    <property type="component" value="Unassembled WGS sequence"/>
</dbReference>
<dbReference type="Pfam" id="PF12146">
    <property type="entry name" value="Hydrolase_4"/>
    <property type="match status" value="1"/>
</dbReference>
<sequence>MATLENEVNATPSQQLAAGNDVDGVPIVTHINGILIPLDEDGKPVTAYYYNAPDSGHWFTSTRGERLHVRRFLPDSPADLKCVVLFLHGYGAHVNSTTPRAFGKAMAAAGVGVFMYDYVGHGHSQGERAYVANYLDWVEDAVLLLKMVVESGCDVPESQACLGADAAEWGPALKAVPFAIMGQSLGGGLIAQGSALPTSRFLGNTPHPVVLFFLRNVAARLFPLRQLPDSLERVQIPSLIWVSEADQVRTKLDQWGLPGGLGWGHNMRLGTGLQLLDMLDDIRSNVEKVAFPFAVIHDPEDGVVLFEGTQLLLARASTAEGVYRGRELYELRGLKHDLLTNAGPAVVDFVTQWLRDRLEHSASDLALWQGQRYSAGMPWAKSPEPVLPIEAAAASSRI</sequence>
<dbReference type="EMBL" id="JAFCMP010000184">
    <property type="protein sequence ID" value="KAG5183860.1"/>
    <property type="molecule type" value="Genomic_DNA"/>
</dbReference>
<keyword evidence="2" id="KW-0378">Hydrolase</keyword>
<comment type="caution">
    <text evidence="2">The sequence shown here is derived from an EMBL/GenBank/DDBJ whole genome shotgun (WGS) entry which is preliminary data.</text>
</comment>
<proteinExistence type="predicted"/>
<dbReference type="OrthoDB" id="2498029at2759"/>
<keyword evidence="3" id="KW-1185">Reference proteome</keyword>
<dbReference type="InterPro" id="IPR029058">
    <property type="entry name" value="AB_hydrolase_fold"/>
</dbReference>
<dbReference type="InterPro" id="IPR022742">
    <property type="entry name" value="Hydrolase_4"/>
</dbReference>
<evidence type="ECO:0000313" key="2">
    <source>
        <dbReference type="EMBL" id="KAG5183860.1"/>
    </source>
</evidence>
<dbReference type="GO" id="GO:0016787">
    <property type="term" value="F:hydrolase activity"/>
    <property type="evidence" value="ECO:0007669"/>
    <property type="project" value="UniProtKB-KW"/>
</dbReference>
<dbReference type="InterPro" id="IPR051044">
    <property type="entry name" value="MAG_DAG_Lipase"/>
</dbReference>
<accession>A0A835Z2I8</accession>
<reference evidence="2" key="1">
    <citation type="submission" date="2021-02" db="EMBL/GenBank/DDBJ databases">
        <title>First Annotated Genome of the Yellow-green Alga Tribonema minus.</title>
        <authorList>
            <person name="Mahan K.M."/>
        </authorList>
    </citation>
    <scope>NUCLEOTIDE SEQUENCE</scope>
    <source>
        <strain evidence="2">UTEX B ZZ1240</strain>
    </source>
</reference>
<evidence type="ECO:0000259" key="1">
    <source>
        <dbReference type="Pfam" id="PF12146"/>
    </source>
</evidence>
<dbReference type="Gene3D" id="3.40.50.1820">
    <property type="entry name" value="alpha/beta hydrolase"/>
    <property type="match status" value="1"/>
</dbReference>
<protein>
    <submittedName>
        <fullName evidence="2">Alpha/Beta hydrolase protein</fullName>
    </submittedName>
</protein>